<comment type="caution">
    <text evidence="2">The sequence shown here is derived from an EMBL/GenBank/DDBJ whole genome shotgun (WGS) entry which is preliminary data.</text>
</comment>
<feature type="compositionally biased region" description="Pro residues" evidence="1">
    <location>
        <begin position="77"/>
        <end position="95"/>
    </location>
</feature>
<accession>A0ABX1TNA2</accession>
<evidence type="ECO:0008006" key="4">
    <source>
        <dbReference type="Google" id="ProtNLM"/>
    </source>
</evidence>
<feature type="region of interest" description="Disordered" evidence="1">
    <location>
        <begin position="75"/>
        <end position="97"/>
    </location>
</feature>
<name>A0ABX1TNA2_9GAMM</name>
<evidence type="ECO:0000256" key="1">
    <source>
        <dbReference type="SAM" id="MobiDB-lite"/>
    </source>
</evidence>
<dbReference type="EMBL" id="SPMZ01000068">
    <property type="protein sequence ID" value="NMQ20892.1"/>
    <property type="molecule type" value="Genomic_DNA"/>
</dbReference>
<keyword evidence="3" id="KW-1185">Reference proteome</keyword>
<dbReference type="Proteomes" id="UP000760480">
    <property type="component" value="Unassembled WGS sequence"/>
</dbReference>
<protein>
    <recommendedName>
        <fullName evidence="4">Type II secretion system protein GspC N-terminal domain-containing protein</fullName>
    </recommendedName>
</protein>
<feature type="compositionally biased region" description="Pro residues" evidence="1">
    <location>
        <begin position="193"/>
        <end position="209"/>
    </location>
</feature>
<dbReference type="Gene3D" id="2.30.30.830">
    <property type="match status" value="1"/>
</dbReference>
<organism evidence="2 3">
    <name type="scientific">Candidatus Competibacter phosphatis</name>
    <dbReference type="NCBI Taxonomy" id="221280"/>
    <lineage>
        <taxon>Bacteria</taxon>
        <taxon>Pseudomonadati</taxon>
        <taxon>Pseudomonadota</taxon>
        <taxon>Gammaproteobacteria</taxon>
        <taxon>Candidatus Competibacteraceae</taxon>
        <taxon>Candidatus Competibacter</taxon>
    </lineage>
</organism>
<feature type="region of interest" description="Disordered" evidence="1">
    <location>
        <begin position="153"/>
        <end position="209"/>
    </location>
</feature>
<evidence type="ECO:0000313" key="2">
    <source>
        <dbReference type="EMBL" id="NMQ20892.1"/>
    </source>
</evidence>
<sequence length="209" mass="22436">MTARNIGLLLWLLVGAGAAAAVYWQLAHPLRPPATSTASRPPELPLVEPMRLYQLPPLDQYGEIVLHPLFIAARQPELPPPDEASPEEPPAPPGPEQKLRLFGVMITSNARKALLRSEEPNAKTARVSPGETIGEWRLEAVFSDRVVLRKGQSTQALPLIRPQKPKGPRAGQAGARRGRNAQPIGQPAMAPKPGAPPPPVVSPPPQNNG</sequence>
<feature type="compositionally biased region" description="Low complexity" evidence="1">
    <location>
        <begin position="168"/>
        <end position="192"/>
    </location>
</feature>
<proteinExistence type="predicted"/>
<gene>
    <name evidence="2" type="ORF">E4P82_17875</name>
</gene>
<dbReference type="RefSeq" id="WP_169250164.1">
    <property type="nucleotide sequence ID" value="NZ_SPMZ01000068.1"/>
</dbReference>
<evidence type="ECO:0000313" key="3">
    <source>
        <dbReference type="Proteomes" id="UP000760480"/>
    </source>
</evidence>
<reference evidence="2 3" key="1">
    <citation type="submission" date="2019-03" db="EMBL/GenBank/DDBJ databases">
        <title>Metabolic reconstructions from genomes of highly enriched 'Candidatus Accumulibacter' and 'Candidatus Competibacter' bioreactor populations.</title>
        <authorList>
            <person name="Annavajhala M.K."/>
            <person name="Welles L."/>
            <person name="Abbas B."/>
            <person name="Sorokin D."/>
            <person name="Park H."/>
            <person name="Van Loosdrecht M."/>
            <person name="Chandran K."/>
        </authorList>
    </citation>
    <scope>NUCLEOTIDE SEQUENCE [LARGE SCALE GENOMIC DNA]</scope>
    <source>
        <strain evidence="2 3">SBR_G</strain>
    </source>
</reference>